<keyword evidence="2" id="KW-1185">Reference proteome</keyword>
<name>C9S8R5_VERA1</name>
<organism evidence="2">
    <name type="scientific">Verticillium alfalfae (strain VaMs.102 / ATCC MYA-4576 / FGSC 10136)</name>
    <name type="common">Verticillium wilt of alfalfa</name>
    <name type="synonym">Verticillium albo-atrum</name>
    <dbReference type="NCBI Taxonomy" id="526221"/>
    <lineage>
        <taxon>Eukaryota</taxon>
        <taxon>Fungi</taxon>
        <taxon>Dikarya</taxon>
        <taxon>Ascomycota</taxon>
        <taxon>Pezizomycotina</taxon>
        <taxon>Sordariomycetes</taxon>
        <taxon>Hypocreomycetidae</taxon>
        <taxon>Glomerellales</taxon>
        <taxon>Plectosphaerellaceae</taxon>
        <taxon>Verticillium</taxon>
    </lineage>
</organism>
<dbReference type="GeneID" id="9536486"/>
<reference evidence="2" key="1">
    <citation type="journal article" date="2011" name="PLoS Pathog.">
        <title>Comparative genomics yields insights into niche adaptation of plant vascular wilt pathogens.</title>
        <authorList>
            <person name="Klosterman S.J."/>
            <person name="Subbarao K.V."/>
            <person name="Kang S."/>
            <person name="Veronese P."/>
            <person name="Gold S.E."/>
            <person name="Thomma B.P.H.J."/>
            <person name="Chen Z."/>
            <person name="Henrissat B."/>
            <person name="Lee Y.-H."/>
            <person name="Park J."/>
            <person name="Garcia-Pedrajas M.D."/>
            <person name="Barbara D.J."/>
            <person name="Anchieta A."/>
            <person name="de Jonge R."/>
            <person name="Santhanam P."/>
            <person name="Maruthachalam K."/>
            <person name="Atallah Z."/>
            <person name="Amyotte S.G."/>
            <person name="Paz Z."/>
            <person name="Inderbitzin P."/>
            <person name="Hayes R.J."/>
            <person name="Heiman D.I."/>
            <person name="Young S."/>
            <person name="Zeng Q."/>
            <person name="Engels R."/>
            <person name="Galagan J."/>
            <person name="Cuomo C.A."/>
            <person name="Dobinson K.F."/>
            <person name="Ma L.-J."/>
        </authorList>
    </citation>
    <scope>NUCLEOTIDE SEQUENCE [LARGE SCALE GENOMIC DNA]</scope>
    <source>
        <strain evidence="2">VaMs.102 / ATCC MYA-4576 / FGSC 10136</strain>
    </source>
</reference>
<dbReference type="AlphaFoldDB" id="C9S8R5"/>
<evidence type="ECO:0000313" key="1">
    <source>
        <dbReference type="EMBL" id="EEY15365.1"/>
    </source>
</evidence>
<dbReference type="KEGG" id="val:VDBG_01474"/>
<dbReference type="EMBL" id="DS985214">
    <property type="protein sequence ID" value="EEY15365.1"/>
    <property type="molecule type" value="Genomic_DNA"/>
</dbReference>
<proteinExistence type="predicted"/>
<dbReference type="RefSeq" id="XP_003009791.1">
    <property type="nucleotide sequence ID" value="XM_003009745.1"/>
</dbReference>
<accession>C9S8R5</accession>
<gene>
    <name evidence="1" type="ORF">VDBG_01474</name>
</gene>
<dbReference type="HOGENOM" id="CLU_2293830_0_0_1"/>
<sequence length="101" mass="11068">MAHTAEGVSIPSSSATATKSCDLPTCWNWRCRDILLCDAREYGAPYGESYAVPGTLRIWIHEITPLAGRLRASARLVTSIWLSPNPVSGKPDCFASVNFFH</sequence>
<dbReference type="Proteomes" id="UP000008698">
    <property type="component" value="Unassembled WGS sequence"/>
</dbReference>
<protein>
    <submittedName>
        <fullName evidence="1">Predicted protein</fullName>
    </submittedName>
</protein>
<evidence type="ECO:0000313" key="2">
    <source>
        <dbReference type="Proteomes" id="UP000008698"/>
    </source>
</evidence>